<evidence type="ECO:0000313" key="1">
    <source>
        <dbReference type="EMBL" id="BAX60141.1"/>
    </source>
</evidence>
<protein>
    <submittedName>
        <fullName evidence="1">Uncharacterized protein</fullName>
    </submittedName>
</protein>
<sequence>MACVYRDMRLNRIDSQDGARFVFALSQIVKMFEMCDLELSVGRLERQTRGSFVT</sequence>
<organism evidence="1 2">
    <name type="scientific">Burkholderia stabilis</name>
    <dbReference type="NCBI Taxonomy" id="95485"/>
    <lineage>
        <taxon>Bacteria</taxon>
        <taxon>Pseudomonadati</taxon>
        <taxon>Pseudomonadota</taxon>
        <taxon>Betaproteobacteria</taxon>
        <taxon>Burkholderiales</taxon>
        <taxon>Burkholderiaceae</taxon>
        <taxon>Burkholderia</taxon>
        <taxon>Burkholderia cepacia complex</taxon>
    </lineage>
</organism>
<dbReference type="EMBL" id="AP018111">
    <property type="protein sequence ID" value="BAX60141.1"/>
    <property type="molecule type" value="Genomic_DNA"/>
</dbReference>
<proteinExistence type="predicted"/>
<name>A0A1Y1BJU3_9BURK</name>
<evidence type="ECO:0000313" key="2">
    <source>
        <dbReference type="Proteomes" id="UP000218432"/>
    </source>
</evidence>
<reference evidence="1 2" key="1">
    <citation type="journal article" date="2017" name="Genome Announc.">
        <title>Complete Genome Sequence of Burkholderia stabilis FERMP-21014.</title>
        <authorList>
            <person name="Konishi K."/>
            <person name="Kumagai T."/>
            <person name="Sakasegawa S."/>
            <person name="Tamura T."/>
        </authorList>
    </citation>
    <scope>NUCLEOTIDE SEQUENCE [LARGE SCALE GENOMIC DNA]</scope>
    <source>
        <strain evidence="1 2">FERMP-21014</strain>
    </source>
</reference>
<dbReference type="AlphaFoldDB" id="A0A1Y1BJU3"/>
<gene>
    <name evidence="1" type="ORF">BSFP_029930</name>
</gene>
<dbReference type="Proteomes" id="UP000218432">
    <property type="component" value="Chromosome 1"/>
</dbReference>
<accession>A0A1Y1BJU3</accession>